<evidence type="ECO:0000259" key="4">
    <source>
        <dbReference type="Pfam" id="PF00135"/>
    </source>
</evidence>
<evidence type="ECO:0000313" key="6">
    <source>
        <dbReference type="Proteomes" id="UP000007875"/>
    </source>
</evidence>
<dbReference type="ESTHER" id="ciosa-h2yjk4">
    <property type="family name" value="Carb_B_Chordata"/>
</dbReference>
<evidence type="ECO:0000256" key="1">
    <source>
        <dbReference type="ARBA" id="ARBA00005964"/>
    </source>
</evidence>
<reference evidence="5" key="3">
    <citation type="submission" date="2025-09" db="UniProtKB">
        <authorList>
            <consortium name="Ensembl"/>
        </authorList>
    </citation>
    <scope>IDENTIFICATION</scope>
</reference>
<dbReference type="Proteomes" id="UP000007875">
    <property type="component" value="Unassembled WGS sequence"/>
</dbReference>
<evidence type="ECO:0000256" key="3">
    <source>
        <dbReference type="RuleBase" id="RU361235"/>
    </source>
</evidence>
<organism evidence="5 6">
    <name type="scientific">Ciona savignyi</name>
    <name type="common">Pacific transparent sea squirt</name>
    <dbReference type="NCBI Taxonomy" id="51511"/>
    <lineage>
        <taxon>Eukaryota</taxon>
        <taxon>Metazoa</taxon>
        <taxon>Chordata</taxon>
        <taxon>Tunicata</taxon>
        <taxon>Ascidiacea</taxon>
        <taxon>Phlebobranchia</taxon>
        <taxon>Cionidae</taxon>
        <taxon>Ciona</taxon>
    </lineage>
</organism>
<dbReference type="InterPro" id="IPR002018">
    <property type="entry name" value="CarbesteraseB"/>
</dbReference>
<dbReference type="Gene3D" id="3.40.50.1820">
    <property type="entry name" value="alpha/beta hydrolase"/>
    <property type="match status" value="1"/>
</dbReference>
<dbReference type="PANTHER" id="PTHR11559">
    <property type="entry name" value="CARBOXYLESTERASE"/>
    <property type="match status" value="1"/>
</dbReference>
<dbReference type="SUPFAM" id="SSF53474">
    <property type="entry name" value="alpha/beta-Hydrolases"/>
    <property type="match status" value="1"/>
</dbReference>
<dbReference type="GO" id="GO:0016787">
    <property type="term" value="F:hydrolase activity"/>
    <property type="evidence" value="ECO:0007669"/>
    <property type="project" value="UniProtKB-KW"/>
</dbReference>
<dbReference type="InterPro" id="IPR029058">
    <property type="entry name" value="AB_hydrolase_fold"/>
</dbReference>
<dbReference type="STRING" id="51511.ENSCSAVP00000005503"/>
<reference evidence="5" key="2">
    <citation type="submission" date="2025-08" db="UniProtKB">
        <authorList>
            <consortium name="Ensembl"/>
        </authorList>
    </citation>
    <scope>IDENTIFICATION</scope>
</reference>
<dbReference type="GeneTree" id="ENSGT00940000164234"/>
<dbReference type="AlphaFoldDB" id="H2YJK4"/>
<sequence length="492" mass="54605">TAKGSVRGEVVGSSKFTNSKQVYKFSSIPFAKPPVGELRFERPQDAETWSGVLDGTRPIPSPFQDIKVVEMLSKYIVIEDIPSKDLHAISEDCLYLNVYTNNLNPSANMPVLVWFFGGGLAMGSAIGYSGQTICSMHDVVVVIPNYRVNVFGFFTAGKDTKWKGNMGFFDQHKALEWTKENIKSFGGNPDNVTIFGQSAGAASVGIHMLSPVSRGYFHRAITHSGTATMPGLCKSDQGEFRKLFLEALNITEKDSDEMVAKLKKKPAHKLMEAYTEASKKVGMPLGPFRASIDGEFVPEYPSQLIRHSTTSAPVPFMTGCNNTEEFGILSPMIAEFESGASEETVLGLLQWMLMDKPYTTEVAKFMMDTYAKKYSVDDKLKWSKVGGELMADMLFVVPTILQAKGHADSGHPCYVYYMTQTPAHSHSKEHNLSDSLVMKADFCECDHGDDIIFTWGFPYSSAKMSAEVKFTKDEQKMTEQWMKYIVNFATTG</sequence>
<accession>H2YJK4</accession>
<dbReference type="PROSITE" id="PS00122">
    <property type="entry name" value="CARBOXYLESTERASE_B_1"/>
    <property type="match status" value="1"/>
</dbReference>
<dbReference type="FunCoup" id="H2YJK4">
    <property type="interactions" value="1"/>
</dbReference>
<protein>
    <recommendedName>
        <fullName evidence="3">Carboxylic ester hydrolase</fullName>
        <ecNumber evidence="3">3.1.1.-</ecNumber>
    </recommendedName>
</protein>
<proteinExistence type="inferred from homology"/>
<dbReference type="Ensembl" id="ENSCSAVT00000005577.1">
    <property type="protein sequence ID" value="ENSCSAVP00000005503.1"/>
    <property type="gene ID" value="ENSCSAVG00000003293.1"/>
</dbReference>
<feature type="domain" description="Carboxylesterase type B" evidence="4">
    <location>
        <begin position="2"/>
        <end position="492"/>
    </location>
</feature>
<dbReference type="EC" id="3.1.1.-" evidence="3"/>
<dbReference type="InterPro" id="IPR050309">
    <property type="entry name" value="Type-B_Carboxylest/Lipase"/>
</dbReference>
<dbReference type="OMA" id="SACDHEN"/>
<dbReference type="eggNOG" id="KOG1516">
    <property type="taxonomic scope" value="Eukaryota"/>
</dbReference>
<dbReference type="Pfam" id="PF00135">
    <property type="entry name" value="COesterase"/>
    <property type="match status" value="1"/>
</dbReference>
<name>H2YJK4_CIOSA</name>
<dbReference type="InterPro" id="IPR019826">
    <property type="entry name" value="Carboxylesterase_B_AS"/>
</dbReference>
<comment type="similarity">
    <text evidence="1 3">Belongs to the type-B carboxylesterase/lipase family.</text>
</comment>
<reference evidence="6" key="1">
    <citation type="submission" date="2003-08" db="EMBL/GenBank/DDBJ databases">
        <authorList>
            <person name="Birren B."/>
            <person name="Nusbaum C."/>
            <person name="Abebe A."/>
            <person name="Abouelleil A."/>
            <person name="Adekoya E."/>
            <person name="Ait-zahra M."/>
            <person name="Allen N."/>
            <person name="Allen T."/>
            <person name="An P."/>
            <person name="Anderson M."/>
            <person name="Anderson S."/>
            <person name="Arachchi H."/>
            <person name="Armbruster J."/>
            <person name="Bachantsang P."/>
            <person name="Baldwin J."/>
            <person name="Barry A."/>
            <person name="Bayul T."/>
            <person name="Blitshsteyn B."/>
            <person name="Bloom T."/>
            <person name="Blye J."/>
            <person name="Boguslavskiy L."/>
            <person name="Borowsky M."/>
            <person name="Boukhgalter B."/>
            <person name="Brunache A."/>
            <person name="Butler J."/>
            <person name="Calixte N."/>
            <person name="Calvo S."/>
            <person name="Camarata J."/>
            <person name="Campo K."/>
            <person name="Chang J."/>
            <person name="Cheshatsang Y."/>
            <person name="Citroen M."/>
            <person name="Collymore A."/>
            <person name="Considine T."/>
            <person name="Cook A."/>
            <person name="Cooke P."/>
            <person name="Corum B."/>
            <person name="Cuomo C."/>
            <person name="David R."/>
            <person name="Dawoe T."/>
            <person name="Degray S."/>
            <person name="Dodge S."/>
            <person name="Dooley K."/>
            <person name="Dorje P."/>
            <person name="Dorjee K."/>
            <person name="Dorris L."/>
            <person name="Duffey N."/>
            <person name="Dupes A."/>
            <person name="Elkins T."/>
            <person name="Engels R."/>
            <person name="Erickson J."/>
            <person name="Farina A."/>
            <person name="Faro S."/>
            <person name="Ferreira P."/>
            <person name="Fischer H."/>
            <person name="Fitzgerald M."/>
            <person name="Foley K."/>
            <person name="Gage D."/>
            <person name="Galagan J."/>
            <person name="Gearin G."/>
            <person name="Gnerre S."/>
            <person name="Gnirke A."/>
            <person name="Goyette A."/>
            <person name="Graham J."/>
            <person name="Grandbois E."/>
            <person name="Gyaltsen K."/>
            <person name="Hafez N."/>
            <person name="Hagopian D."/>
            <person name="Hagos B."/>
            <person name="Hall J."/>
            <person name="Hatcher B."/>
            <person name="Heller A."/>
            <person name="Higgins H."/>
            <person name="Honan T."/>
            <person name="Horn A."/>
            <person name="Houde N."/>
            <person name="Hughes L."/>
            <person name="Hulme W."/>
            <person name="Husby E."/>
            <person name="Iliev I."/>
            <person name="Jaffe D."/>
            <person name="Jones C."/>
            <person name="Kamal M."/>
            <person name="Kamat A."/>
            <person name="Kamvysselis M."/>
            <person name="Karlsson E."/>
            <person name="Kells C."/>
            <person name="Kieu A."/>
            <person name="Kisner P."/>
            <person name="Kodira C."/>
            <person name="Kulbokas E."/>
            <person name="Labutti K."/>
            <person name="Lama D."/>
            <person name="Landers T."/>
            <person name="Leger J."/>
            <person name="Levine S."/>
            <person name="Lewis D."/>
            <person name="Lewis T."/>
            <person name="Lindblad-toh K."/>
            <person name="Liu X."/>
            <person name="Lokyitsang T."/>
            <person name="Lokyitsang Y."/>
            <person name="Lucien O."/>
            <person name="Lui A."/>
            <person name="Ma L.J."/>
            <person name="Mabbitt R."/>
            <person name="Macdonald J."/>
            <person name="Maclean C."/>
            <person name="Major J."/>
            <person name="Manning J."/>
            <person name="Marabella R."/>
            <person name="Maru K."/>
            <person name="Matthews C."/>
            <person name="Mauceli E."/>
            <person name="Mccarthy M."/>
            <person name="Mcdonough S."/>
            <person name="Mcghee T."/>
            <person name="Meldrim J."/>
            <person name="Meneus L."/>
            <person name="Mesirov J."/>
            <person name="Mihalev A."/>
            <person name="Mihova T."/>
            <person name="Mikkelsen T."/>
            <person name="Mlenga V."/>
            <person name="Moru K."/>
            <person name="Mozes J."/>
            <person name="Mulrain L."/>
            <person name="Munson G."/>
            <person name="Naylor J."/>
            <person name="Newes C."/>
            <person name="Nguyen C."/>
            <person name="Nguyen N."/>
            <person name="Nguyen T."/>
            <person name="Nicol R."/>
            <person name="Nielsen C."/>
            <person name="Nizzari M."/>
            <person name="Norbu C."/>
            <person name="Norbu N."/>
            <person name="O'donnell P."/>
            <person name="Okoawo O."/>
            <person name="O'leary S."/>
            <person name="Omotosho B."/>
            <person name="O'neill K."/>
            <person name="Osman S."/>
            <person name="Parker S."/>
            <person name="Perrin D."/>
            <person name="Phunkhang P."/>
            <person name="Piqani B."/>
            <person name="Purcell S."/>
            <person name="Rachupka T."/>
            <person name="Ramasamy U."/>
            <person name="Rameau R."/>
            <person name="Ray V."/>
            <person name="Raymond C."/>
            <person name="Retta R."/>
            <person name="Richardson S."/>
            <person name="Rise C."/>
            <person name="Rodriguez J."/>
            <person name="Rogers J."/>
            <person name="Rogov P."/>
            <person name="Rutman M."/>
            <person name="Schupbach R."/>
            <person name="Seaman C."/>
            <person name="Settipalli S."/>
            <person name="Sharpe T."/>
            <person name="Sheridan J."/>
            <person name="Sherpa N."/>
            <person name="Shi J."/>
            <person name="Smirnov S."/>
            <person name="Smith C."/>
            <person name="Sougnez C."/>
            <person name="Spencer B."/>
            <person name="Stalker J."/>
            <person name="Stange-thomann N."/>
            <person name="Stavropoulos S."/>
            <person name="Stetson K."/>
            <person name="Stone C."/>
            <person name="Stone S."/>
            <person name="Stubbs M."/>
            <person name="Talamas J."/>
            <person name="Tchuinga P."/>
            <person name="Tenzing P."/>
            <person name="Tesfaye S."/>
            <person name="Theodore J."/>
            <person name="Thoulutsang Y."/>
            <person name="Topham K."/>
            <person name="Towey S."/>
            <person name="Tsamla T."/>
            <person name="Tsomo N."/>
            <person name="Vallee D."/>
            <person name="Vassiliev H."/>
            <person name="Venkataraman V."/>
            <person name="Vinson J."/>
            <person name="Vo A."/>
            <person name="Wade C."/>
            <person name="Wang S."/>
            <person name="Wangchuk T."/>
            <person name="Wangdi T."/>
            <person name="Whittaker C."/>
            <person name="Wilkinson J."/>
            <person name="Wu Y."/>
            <person name="Wyman D."/>
            <person name="Yadav S."/>
            <person name="Yang S."/>
            <person name="Yang X."/>
            <person name="Yeager S."/>
            <person name="Yee E."/>
            <person name="Young G."/>
            <person name="Zainoun J."/>
            <person name="Zembeck L."/>
            <person name="Zimmer A."/>
            <person name="Zody M."/>
            <person name="Lander E."/>
        </authorList>
    </citation>
    <scope>NUCLEOTIDE SEQUENCE [LARGE SCALE GENOMIC DNA]</scope>
</reference>
<evidence type="ECO:0000313" key="5">
    <source>
        <dbReference type="Ensembl" id="ENSCSAVP00000005503.1"/>
    </source>
</evidence>
<keyword evidence="2 3" id="KW-0378">Hydrolase</keyword>
<dbReference type="InParanoid" id="H2YJK4"/>
<keyword evidence="6" id="KW-1185">Reference proteome</keyword>
<evidence type="ECO:0000256" key="2">
    <source>
        <dbReference type="ARBA" id="ARBA00022801"/>
    </source>
</evidence>